<organism evidence="1 2">
    <name type="scientific">Rhizopus microsporus ATCC 52813</name>
    <dbReference type="NCBI Taxonomy" id="1340429"/>
    <lineage>
        <taxon>Eukaryota</taxon>
        <taxon>Fungi</taxon>
        <taxon>Fungi incertae sedis</taxon>
        <taxon>Mucoromycota</taxon>
        <taxon>Mucoromycotina</taxon>
        <taxon>Mucoromycetes</taxon>
        <taxon>Mucorales</taxon>
        <taxon>Mucorineae</taxon>
        <taxon>Rhizopodaceae</taxon>
        <taxon>Rhizopus</taxon>
    </lineage>
</organism>
<dbReference type="RefSeq" id="XP_023464342.1">
    <property type="nucleotide sequence ID" value="XM_023615101.1"/>
</dbReference>
<evidence type="ECO:0000313" key="2">
    <source>
        <dbReference type="Proteomes" id="UP000242254"/>
    </source>
</evidence>
<keyword evidence="2" id="KW-1185">Reference proteome</keyword>
<protein>
    <submittedName>
        <fullName evidence="1">Uncharacterized protein</fullName>
    </submittedName>
</protein>
<sequence>MIFYSIAPTPNYSRKKTIELDEATSRLLNTDWSTFPHIKYACSVMLAGMVVIKGNKALLINCNEVYGRTRSIDIHRESFTIKMGVLPSTSIPQPNYRYNNVWVTTITDDHGCKLVFGTKSFNSLSTSSLRLDTNLQPEVGPSTTNFTIANSTESSQAKLYIYKKSYEKAKKLSMIFENRKINDYDNLFQLRQLQTKFDHISTYRRCRAASSFTDNHFSQPYSVFTLSECDNGHDISDFKALSEIFREIALKIIHEEDNGIPEKEITGILEKQFVKNQIKNVNQMVKESKLYRRY</sequence>
<name>A0A2G4SPE1_RHIZD</name>
<evidence type="ECO:0000313" key="1">
    <source>
        <dbReference type="EMBL" id="PHZ10634.1"/>
    </source>
</evidence>
<dbReference type="EMBL" id="KZ303854">
    <property type="protein sequence ID" value="PHZ10634.1"/>
    <property type="molecule type" value="Genomic_DNA"/>
</dbReference>
<dbReference type="Proteomes" id="UP000242254">
    <property type="component" value="Unassembled WGS sequence"/>
</dbReference>
<dbReference type="AlphaFoldDB" id="A0A2G4SPE1"/>
<proteinExistence type="predicted"/>
<accession>A0A2G4SPE1</accession>
<dbReference type="GeneID" id="35446090"/>
<gene>
    <name evidence="1" type="ORF">RHIMIDRAFT_32401</name>
</gene>
<reference evidence="1 2" key="1">
    <citation type="journal article" date="2016" name="Proc. Natl. Acad. Sci. U.S.A.">
        <title>Lipid metabolic changes in an early divergent fungus govern the establishment of a mutualistic symbiosis with endobacteria.</title>
        <authorList>
            <person name="Lastovetsky O.A."/>
            <person name="Gaspar M.L."/>
            <person name="Mondo S.J."/>
            <person name="LaButti K.M."/>
            <person name="Sandor L."/>
            <person name="Grigoriev I.V."/>
            <person name="Henry S.A."/>
            <person name="Pawlowska T.E."/>
        </authorList>
    </citation>
    <scope>NUCLEOTIDE SEQUENCE [LARGE SCALE GENOMIC DNA]</scope>
    <source>
        <strain evidence="1 2">ATCC 52813</strain>
    </source>
</reference>